<dbReference type="SUPFAM" id="SSF49503">
    <property type="entry name" value="Cupredoxins"/>
    <property type="match status" value="1"/>
</dbReference>
<gene>
    <name evidence="3" type="ORF">STAS_08388</name>
</gene>
<sequence length="387" mass="42597">MRDFPSCFGENGVQVADPSCSSVNVSKASQNTVTCIYRCELFEKPCLISLVWSKGLMAQCLNVEIDNDSHKFISKFDVKPSLFSKRKGSKSLQLNSGKVEIFWDLSVAKFGSGPEPVSSYYLGIVCKGEMVLLVGDLIDEAFKKMGSTARLSGSIFVSKREHVCGKSIFCTKAQFCENGKTHDLKIECNTNYGDDPFLVVRIDSKTVMQVKHLKWKFRGNLTIVVDGMPVEVFWDVHNWLFSPSSGKAVFMFQTSLPAEKMWAVFNYNPRFHDVLRVSHAEYQSCNSSSPMSTHTTGNDSIMIDTHGHHFFICGMPTHCQAGQKVDINVPRTPAQSASSSLPPVVNSPVPIDTVQAPSPSAAAATPIIMQAFAINFVGFGVLFFGLA</sequence>
<feature type="domain" description="Phytocyanin" evidence="2">
    <location>
        <begin position="221"/>
        <end position="331"/>
    </location>
</feature>
<feature type="transmembrane region" description="Helical" evidence="1">
    <location>
        <begin position="367"/>
        <end position="386"/>
    </location>
</feature>
<protein>
    <recommendedName>
        <fullName evidence="2">Phytocyanin domain-containing protein</fullName>
    </recommendedName>
</protein>
<evidence type="ECO:0000259" key="2">
    <source>
        <dbReference type="PROSITE" id="PS51485"/>
    </source>
</evidence>
<keyword evidence="1" id="KW-0812">Transmembrane</keyword>
<keyword evidence="1" id="KW-1133">Transmembrane helix</keyword>
<dbReference type="InterPro" id="IPR008586">
    <property type="entry name" value="DUF868_pln"/>
</dbReference>
<dbReference type="EMBL" id="BKCP01004583">
    <property type="protein sequence ID" value="GER32329.1"/>
    <property type="molecule type" value="Genomic_DNA"/>
</dbReference>
<dbReference type="InterPro" id="IPR003245">
    <property type="entry name" value="Phytocyanin_dom"/>
</dbReference>
<evidence type="ECO:0000313" key="4">
    <source>
        <dbReference type="Proteomes" id="UP000325081"/>
    </source>
</evidence>
<dbReference type="Gene3D" id="2.60.40.420">
    <property type="entry name" value="Cupredoxins - blue copper proteins"/>
    <property type="match status" value="1"/>
</dbReference>
<dbReference type="AlphaFoldDB" id="A0A5A7PHU4"/>
<reference evidence="4" key="1">
    <citation type="journal article" date="2019" name="Curr. Biol.">
        <title>Genome Sequence of Striga asiatica Provides Insight into the Evolution of Plant Parasitism.</title>
        <authorList>
            <person name="Yoshida S."/>
            <person name="Kim S."/>
            <person name="Wafula E.K."/>
            <person name="Tanskanen J."/>
            <person name="Kim Y.M."/>
            <person name="Honaas L."/>
            <person name="Yang Z."/>
            <person name="Spallek T."/>
            <person name="Conn C.E."/>
            <person name="Ichihashi Y."/>
            <person name="Cheong K."/>
            <person name="Cui S."/>
            <person name="Der J.P."/>
            <person name="Gundlach H."/>
            <person name="Jiao Y."/>
            <person name="Hori C."/>
            <person name="Ishida J.K."/>
            <person name="Kasahara H."/>
            <person name="Kiba T."/>
            <person name="Kim M.S."/>
            <person name="Koo N."/>
            <person name="Laohavisit A."/>
            <person name="Lee Y.H."/>
            <person name="Lumba S."/>
            <person name="McCourt P."/>
            <person name="Mortimer J.C."/>
            <person name="Mutuku J.M."/>
            <person name="Nomura T."/>
            <person name="Sasaki-Sekimoto Y."/>
            <person name="Seto Y."/>
            <person name="Wang Y."/>
            <person name="Wakatake T."/>
            <person name="Sakakibara H."/>
            <person name="Demura T."/>
            <person name="Yamaguchi S."/>
            <person name="Yoneyama K."/>
            <person name="Manabe R.I."/>
            <person name="Nelson D.C."/>
            <person name="Schulman A.H."/>
            <person name="Timko M.P."/>
            <person name="dePamphilis C.W."/>
            <person name="Choi D."/>
            <person name="Shirasu K."/>
        </authorList>
    </citation>
    <scope>NUCLEOTIDE SEQUENCE [LARGE SCALE GENOMIC DNA]</scope>
    <source>
        <strain evidence="4">cv. UVA1</strain>
    </source>
</reference>
<dbReference type="Proteomes" id="UP000325081">
    <property type="component" value="Unassembled WGS sequence"/>
</dbReference>
<dbReference type="GO" id="GO:0009055">
    <property type="term" value="F:electron transfer activity"/>
    <property type="evidence" value="ECO:0007669"/>
    <property type="project" value="InterPro"/>
</dbReference>
<dbReference type="CDD" id="cd04216">
    <property type="entry name" value="Phytocyanin"/>
    <property type="match status" value="1"/>
</dbReference>
<keyword evidence="1" id="KW-0472">Membrane</keyword>
<dbReference type="OrthoDB" id="1896898at2759"/>
<dbReference type="PROSITE" id="PS51485">
    <property type="entry name" value="PHYTOCYANIN"/>
    <property type="match status" value="1"/>
</dbReference>
<organism evidence="3 4">
    <name type="scientific">Striga asiatica</name>
    <name type="common">Asiatic witchweed</name>
    <name type="synonym">Buchnera asiatica</name>
    <dbReference type="NCBI Taxonomy" id="4170"/>
    <lineage>
        <taxon>Eukaryota</taxon>
        <taxon>Viridiplantae</taxon>
        <taxon>Streptophyta</taxon>
        <taxon>Embryophyta</taxon>
        <taxon>Tracheophyta</taxon>
        <taxon>Spermatophyta</taxon>
        <taxon>Magnoliopsida</taxon>
        <taxon>eudicotyledons</taxon>
        <taxon>Gunneridae</taxon>
        <taxon>Pentapetalae</taxon>
        <taxon>asterids</taxon>
        <taxon>lamiids</taxon>
        <taxon>Lamiales</taxon>
        <taxon>Orobanchaceae</taxon>
        <taxon>Buchnereae</taxon>
        <taxon>Striga</taxon>
    </lineage>
</organism>
<dbReference type="PANTHER" id="PTHR31972">
    <property type="entry name" value="EXPRESSED PROTEIN"/>
    <property type="match status" value="1"/>
</dbReference>
<name>A0A5A7PHU4_STRAF</name>
<proteinExistence type="predicted"/>
<dbReference type="InterPro" id="IPR008972">
    <property type="entry name" value="Cupredoxin"/>
</dbReference>
<dbReference type="PANTHER" id="PTHR31972:SF74">
    <property type="entry name" value="EXPRESSED PROTEIN"/>
    <property type="match status" value="1"/>
</dbReference>
<comment type="caution">
    <text evidence="3">The sequence shown here is derived from an EMBL/GenBank/DDBJ whole genome shotgun (WGS) entry which is preliminary data.</text>
</comment>
<keyword evidence="4" id="KW-1185">Reference proteome</keyword>
<evidence type="ECO:0000256" key="1">
    <source>
        <dbReference type="SAM" id="Phobius"/>
    </source>
</evidence>
<dbReference type="Pfam" id="PF05910">
    <property type="entry name" value="DUF868"/>
    <property type="match status" value="1"/>
</dbReference>
<evidence type="ECO:0000313" key="3">
    <source>
        <dbReference type="EMBL" id="GER32329.1"/>
    </source>
</evidence>
<accession>A0A5A7PHU4</accession>